<evidence type="ECO:0000313" key="8">
    <source>
        <dbReference type="Proteomes" id="UP000243589"/>
    </source>
</evidence>
<dbReference type="Proteomes" id="UP000243589">
    <property type="component" value="Unassembled WGS sequence"/>
</dbReference>
<feature type="compositionally biased region" description="Low complexity" evidence="5">
    <location>
        <begin position="350"/>
        <end position="359"/>
    </location>
</feature>
<feature type="compositionally biased region" description="Low complexity" evidence="5">
    <location>
        <begin position="1449"/>
        <end position="1459"/>
    </location>
</feature>
<dbReference type="InterPro" id="IPR049468">
    <property type="entry name" value="Restrct_endonuc-II-like_dom"/>
</dbReference>
<proteinExistence type="predicted"/>
<evidence type="ECO:0000256" key="3">
    <source>
        <dbReference type="ARBA" id="ARBA00022806"/>
    </source>
</evidence>
<dbReference type="Gene3D" id="3.40.50.300">
    <property type="entry name" value="P-loop containing nucleotide triphosphate hydrolases"/>
    <property type="match status" value="2"/>
</dbReference>
<dbReference type="PANTHER" id="PTHR43788">
    <property type="entry name" value="DNA2/NAM7 HELICASE FAMILY MEMBER"/>
    <property type="match status" value="1"/>
</dbReference>
<feature type="region of interest" description="Disordered" evidence="5">
    <location>
        <begin position="1536"/>
        <end position="1560"/>
    </location>
</feature>
<accession>A0A150HA01</accession>
<evidence type="ECO:0000256" key="1">
    <source>
        <dbReference type="ARBA" id="ARBA00022741"/>
    </source>
</evidence>
<feature type="compositionally biased region" description="Gly residues" evidence="5">
    <location>
        <begin position="1460"/>
        <end position="1480"/>
    </location>
</feature>
<keyword evidence="2" id="KW-0378">Hydrolase</keyword>
<dbReference type="InterPro" id="IPR050534">
    <property type="entry name" value="Coronavir_polyprotein_1ab"/>
</dbReference>
<sequence length="1560" mass="166647">MADQAETQRGISDVFAEWTARAEKLGGRDTMLRYRESRDGSLDLSTAHPSGIAQLMAGRPTRLTSLIRDEQQRQDAGRRARSIAEKARELRIERSFSAAYLAIGAVRFTQRLSGSGQQVHAPLVLRRVEIRPVGRREDDVELTLDDTISINPAFVAFLRSELGIEVDVDEWLESTGGPRRFDARPVLERVREATVDYPGLTAEYSLFVSTFANVASAVGSADIPQDHPILARMAQAVLDAEKAESDEASDNTDSGIPPADTPDEVSPKNDTVPLLSGGVTPDEAGSTDEEEGRKRTVDTASSADTLIASLSASVSAGTQDVGIAGQRGADGSAPGSETSPSEADEAPLTSSADSAAEAAGGEGAVKPGPAEQGPADPSETDPSETEDSQRGAARRLAIRPLEDRDPRNEFLALDVDGDQQAVVNAIMERSSAAVDTPAGTGATQVAVAAATSLAFAGRPSLFVANDSDTLDDYRDRFASAGLAGFVVDARRSRAAVKKQLIAMISQAEKAAKPDIDDLISRLRKQRKKLTKHAKSLHEPRRPWGISVYSTMEHLADLTSAENSPRTEVRLPVGVMRMSQAQRSELRSQLVQLAKLGEFTLGVEDTVWFGARFDTAAQAEKARVTAERCVDALPKLTRMMRTALEESGVTAGWTMAEWADSLALLRSIDSSMRTFMPEAYREDLDLLIDATGSVEYRRDHNVDMGVFERGKLKRHARSLVRSGLADVDVHEGLKTLRDQLQQTERITGRANIPSLPSNLAEVSDLFDRVAADLDSLAPILADTPDGGDLDAMHIGELEARLAAMADDRAALDDLPRRTGLRRDLEAAGMRELLYDLRSRRVRPEEVGSEFDLAYWATVLQQMAAADPQVGEHDGDALHRLAADFRRTDAAFVSAGASRLQYAHAEAWQQAIADYPEEAALLRAELLGEGLNLSRLAAGAPHVLLALAPVWMMSPVSVPDTFGEALAQVPESDRVGGTSGAENKAEEPGAEGTSSDGTSGTAEGAEEETNPADGASPAGETFEDEFSGEFGTDPALVERALFDTVIIGDAARVSVPEALVPIALAKHTLALGDDKLLGPTEFSVAAQRRTGTQPESAGLSVFEALTPVVPRLRLHTNHRVVPQEIAGLLNDVIYDDKLVSLPIADAGAPTGLAFIHVDGGEGSPDSATGQVESPDVEVAEVVRLVFEHARTSPEQTLGVIALTPWHARRIALAVARQMPRYPELKAFFSDEGDEPFVITDAYRAQTLSRDAVIFTVGWGRTLAGRMLYSFGELAQPGGQKVLAAAVTPAKQRLTVVSCLHPDEFDRSRLRHGSALLPVLFEAARSGSSFIEKSQYERGRSPLMADLSARLHAKGLEPVDNYGGLDLAVPLVSQAGSRMVLAVEADGLDYTTSPSLRERERLRPLSFARRGWTFLRVWSTDAFIDPQGQTDRIYQAWADIAAEEDPEALQRAESSAEVAAGDGASGDGAGGRGAGPAGAGGQRGEAAGVQAQSAAAQPQTPTEQAASLSASPEAAVEDQVMPAYDTGLLRDADLIDAGLREDDADGADVSDDSDSSSSAADRD</sequence>
<feature type="compositionally biased region" description="Acidic residues" evidence="5">
    <location>
        <begin position="1539"/>
        <end position="1551"/>
    </location>
</feature>
<keyword evidence="1" id="KW-0547">Nucleotide-binding</keyword>
<evidence type="ECO:0000256" key="2">
    <source>
        <dbReference type="ARBA" id="ARBA00022801"/>
    </source>
</evidence>
<dbReference type="RefSeq" id="WP_062020509.1">
    <property type="nucleotide sequence ID" value="NZ_LQQC01000008.1"/>
</dbReference>
<feature type="region of interest" description="Disordered" evidence="5">
    <location>
        <begin position="1441"/>
        <end position="1516"/>
    </location>
</feature>
<gene>
    <name evidence="7" type="ORF">Bravens_00801</name>
</gene>
<dbReference type="GO" id="GO:0043139">
    <property type="term" value="F:5'-3' DNA helicase activity"/>
    <property type="evidence" value="ECO:0007669"/>
    <property type="project" value="TreeGrafter"/>
</dbReference>
<feature type="region of interest" description="Disordered" evidence="5">
    <location>
        <begin position="322"/>
        <end position="401"/>
    </location>
</feature>
<dbReference type="EMBL" id="LQQC01000008">
    <property type="protein sequence ID" value="KXZ58929.1"/>
    <property type="molecule type" value="Genomic_DNA"/>
</dbReference>
<dbReference type="GO" id="GO:0016787">
    <property type="term" value="F:hydrolase activity"/>
    <property type="evidence" value="ECO:0007669"/>
    <property type="project" value="UniProtKB-KW"/>
</dbReference>
<feature type="compositionally biased region" description="Low complexity" evidence="5">
    <location>
        <begin position="1481"/>
        <end position="1504"/>
    </location>
</feature>
<evidence type="ECO:0000256" key="5">
    <source>
        <dbReference type="SAM" id="MobiDB-lite"/>
    </source>
</evidence>
<feature type="region of interest" description="Disordered" evidence="5">
    <location>
        <begin position="969"/>
        <end position="1027"/>
    </location>
</feature>
<evidence type="ECO:0000259" key="6">
    <source>
        <dbReference type="Pfam" id="PF18741"/>
    </source>
</evidence>
<dbReference type="PATRIC" id="fig|479117.4.peg.803"/>
<protein>
    <recommendedName>
        <fullName evidence="6">Restriction endonuclease type II-like domain-containing protein</fullName>
    </recommendedName>
</protein>
<dbReference type="PANTHER" id="PTHR43788:SF16">
    <property type="entry name" value="HELICASE WITH ZINC FINGER 2"/>
    <property type="match status" value="1"/>
</dbReference>
<reference evidence="7 8" key="1">
    <citation type="submission" date="2016-01" db="EMBL/GenBank/DDBJ databases">
        <title>Use of Whole Genome Sequencing to ascertain that Brevibacterium massiliense (Roux, Raoult 2009) is a later heterotypic synonym of Brevibacterium ravenspurgense (Mages 2008).</title>
        <authorList>
            <person name="Bernier A.-M."/>
            <person name="Burdz T."/>
            <person name="Huynh C."/>
            <person name="Pachecho A.L."/>
            <person name="Wiebe D."/>
            <person name="Bonner C."/>
            <person name="Bernard K."/>
        </authorList>
    </citation>
    <scope>NUCLEOTIDE SEQUENCE [LARGE SCALE GENOMIC DNA]</scope>
    <source>
        <strain evidence="7 8">CCUG56047</strain>
    </source>
</reference>
<dbReference type="GO" id="GO:0005524">
    <property type="term" value="F:ATP binding"/>
    <property type="evidence" value="ECO:0007669"/>
    <property type="project" value="UniProtKB-KW"/>
</dbReference>
<dbReference type="InterPro" id="IPR027417">
    <property type="entry name" value="P-loop_NTPase"/>
</dbReference>
<feature type="region of interest" description="Disordered" evidence="5">
    <location>
        <begin position="240"/>
        <end position="300"/>
    </location>
</feature>
<organism evidence="7 8">
    <name type="scientific">Brevibacterium ravenspurgense</name>
    <dbReference type="NCBI Taxonomy" id="479117"/>
    <lineage>
        <taxon>Bacteria</taxon>
        <taxon>Bacillati</taxon>
        <taxon>Actinomycetota</taxon>
        <taxon>Actinomycetes</taxon>
        <taxon>Micrococcales</taxon>
        <taxon>Brevibacteriaceae</taxon>
        <taxon>Brevibacterium</taxon>
    </lineage>
</organism>
<comment type="caution">
    <text evidence="7">The sequence shown here is derived from an EMBL/GenBank/DDBJ whole genome shotgun (WGS) entry which is preliminary data.</text>
</comment>
<keyword evidence="8" id="KW-1185">Reference proteome</keyword>
<keyword evidence="3" id="KW-0347">Helicase</keyword>
<keyword evidence="4" id="KW-0067">ATP-binding</keyword>
<dbReference type="Pfam" id="PF13195">
    <property type="entry name" value="DUF4011"/>
    <property type="match status" value="1"/>
</dbReference>
<evidence type="ECO:0000256" key="4">
    <source>
        <dbReference type="ARBA" id="ARBA00022840"/>
    </source>
</evidence>
<feature type="domain" description="Restriction endonuclease type II-like" evidence="6">
    <location>
        <begin position="1345"/>
        <end position="1433"/>
    </location>
</feature>
<dbReference type="Pfam" id="PF18741">
    <property type="entry name" value="MTES_1575"/>
    <property type="match status" value="1"/>
</dbReference>
<evidence type="ECO:0000313" key="7">
    <source>
        <dbReference type="EMBL" id="KXZ58929.1"/>
    </source>
</evidence>
<name>A0A150HA01_9MICO</name>
<dbReference type="InterPro" id="IPR025103">
    <property type="entry name" value="DUF4011"/>
</dbReference>